<organism evidence="1 2">
    <name type="scientific">Solanum commersonii</name>
    <name type="common">Commerson's wild potato</name>
    <name type="synonym">Commerson's nightshade</name>
    <dbReference type="NCBI Taxonomy" id="4109"/>
    <lineage>
        <taxon>Eukaryota</taxon>
        <taxon>Viridiplantae</taxon>
        <taxon>Streptophyta</taxon>
        <taxon>Embryophyta</taxon>
        <taxon>Tracheophyta</taxon>
        <taxon>Spermatophyta</taxon>
        <taxon>Magnoliopsida</taxon>
        <taxon>eudicotyledons</taxon>
        <taxon>Gunneridae</taxon>
        <taxon>Pentapetalae</taxon>
        <taxon>asterids</taxon>
        <taxon>lamiids</taxon>
        <taxon>Solanales</taxon>
        <taxon>Solanaceae</taxon>
        <taxon>Solanoideae</taxon>
        <taxon>Solaneae</taxon>
        <taxon>Solanum</taxon>
    </lineage>
</organism>
<dbReference type="Proteomes" id="UP000824120">
    <property type="component" value="Chromosome 1"/>
</dbReference>
<dbReference type="EMBL" id="JACXVP010000001">
    <property type="protein sequence ID" value="KAG5629748.1"/>
    <property type="molecule type" value="Genomic_DNA"/>
</dbReference>
<protein>
    <submittedName>
        <fullName evidence="1">Uncharacterized protein</fullName>
    </submittedName>
</protein>
<gene>
    <name evidence="1" type="ORF">H5410_001465</name>
</gene>
<evidence type="ECO:0000313" key="1">
    <source>
        <dbReference type="EMBL" id="KAG5629748.1"/>
    </source>
</evidence>
<sequence>MDGEWAHEFSYRMMKTMSLICFLVDLTKYVSYTFNLEQLDTLNHKILPFEWLEFGRKLKGFRF</sequence>
<proteinExistence type="predicted"/>
<name>A0A9J6AZ95_SOLCO</name>
<accession>A0A9J6AZ95</accession>
<evidence type="ECO:0000313" key="2">
    <source>
        <dbReference type="Proteomes" id="UP000824120"/>
    </source>
</evidence>
<comment type="caution">
    <text evidence="1">The sequence shown here is derived from an EMBL/GenBank/DDBJ whole genome shotgun (WGS) entry which is preliminary data.</text>
</comment>
<keyword evidence="2" id="KW-1185">Reference proteome</keyword>
<reference evidence="1 2" key="1">
    <citation type="submission" date="2020-09" db="EMBL/GenBank/DDBJ databases">
        <title>De no assembly of potato wild relative species, Solanum commersonii.</title>
        <authorList>
            <person name="Cho K."/>
        </authorList>
    </citation>
    <scope>NUCLEOTIDE SEQUENCE [LARGE SCALE GENOMIC DNA]</scope>
    <source>
        <strain evidence="1">LZ3.2</strain>
        <tissue evidence="1">Leaf</tissue>
    </source>
</reference>
<dbReference type="AlphaFoldDB" id="A0A9J6AZ95"/>